<protein>
    <recommendedName>
        <fullName evidence="4">RING-type domain-containing protein</fullName>
    </recommendedName>
</protein>
<organism evidence="2 3">
    <name type="scientific">Nitzschia inconspicua</name>
    <dbReference type="NCBI Taxonomy" id="303405"/>
    <lineage>
        <taxon>Eukaryota</taxon>
        <taxon>Sar</taxon>
        <taxon>Stramenopiles</taxon>
        <taxon>Ochrophyta</taxon>
        <taxon>Bacillariophyta</taxon>
        <taxon>Bacillariophyceae</taxon>
        <taxon>Bacillariophycidae</taxon>
        <taxon>Bacillariales</taxon>
        <taxon>Bacillariaceae</taxon>
        <taxon>Nitzschia</taxon>
    </lineage>
</organism>
<proteinExistence type="predicted"/>
<keyword evidence="3" id="KW-1185">Reference proteome</keyword>
<accession>A0A9K3PNW8</accession>
<comment type="caution">
    <text evidence="2">The sequence shown here is derived from an EMBL/GenBank/DDBJ whole genome shotgun (WGS) entry which is preliminary data.</text>
</comment>
<evidence type="ECO:0000256" key="1">
    <source>
        <dbReference type="SAM" id="MobiDB-lite"/>
    </source>
</evidence>
<evidence type="ECO:0000313" key="2">
    <source>
        <dbReference type="EMBL" id="KAG7354550.1"/>
    </source>
</evidence>
<reference evidence="2" key="2">
    <citation type="submission" date="2021-04" db="EMBL/GenBank/DDBJ databases">
        <authorList>
            <person name="Podell S."/>
        </authorList>
    </citation>
    <scope>NUCLEOTIDE SEQUENCE</scope>
    <source>
        <strain evidence="2">Hildebrandi</strain>
    </source>
</reference>
<sequence>MFSPPYTGPGLFRSIGGPPSHTPEFDEYVRRVLNDPFPCRHVYSSVPQSQEMDLWKNRRFRLYKDTDNVLEGTVVDWIQLVNGPYSISTEWKIRAAILTFAGLEVDDTAIISEGGPKEHQNQKCRIISAISSDGTTYKVQLVDDPLKFVDVHRDHLKLIQQYTVVRMNVHGGGVVSCDGDDCKYSLEWIDPPSPLIDLSGDSNKACCPICQAVEPTVEAFDDSAFETTMDDDKKQQEPHTCPVCSMNETPLRTLYCNHQLCQECWSVSRDPSTSFLPANLTPPLMEENELQRTRDYYYNYFHEKLPHTIMDGTATRPLQDQSIGDDQVEMAFSDVYEYDEDDDDDDEYIIKKPSLNIQLDDLTQYWKTLKGGAIHMFIFWNVFRNLVVGLKNAIAIKIVWKVVQERSEEIENARRRLLEDFDDEESFDDDDEEDDGDDDEDEAMDTTCQEKSVIKNKDVDELCRNAKSYPLSLLALCFNRLGELCLKNRQVPHASYWFERSLSYAK</sequence>
<reference evidence="2" key="1">
    <citation type="journal article" date="2021" name="Sci. Rep.">
        <title>Diploid genomic architecture of Nitzschia inconspicua, an elite biomass production diatom.</title>
        <authorList>
            <person name="Oliver A."/>
            <person name="Podell S."/>
            <person name="Pinowska A."/>
            <person name="Traller J.C."/>
            <person name="Smith S.R."/>
            <person name="McClure R."/>
            <person name="Beliaev A."/>
            <person name="Bohutskyi P."/>
            <person name="Hill E.A."/>
            <person name="Rabines A."/>
            <person name="Zheng H."/>
            <person name="Allen L.Z."/>
            <person name="Kuo A."/>
            <person name="Grigoriev I.V."/>
            <person name="Allen A.E."/>
            <person name="Hazlebeck D."/>
            <person name="Allen E.E."/>
        </authorList>
    </citation>
    <scope>NUCLEOTIDE SEQUENCE</scope>
    <source>
        <strain evidence="2">Hildebrandi</strain>
    </source>
</reference>
<feature type="compositionally biased region" description="Acidic residues" evidence="1">
    <location>
        <begin position="424"/>
        <end position="444"/>
    </location>
</feature>
<feature type="region of interest" description="Disordered" evidence="1">
    <location>
        <begin position="424"/>
        <end position="447"/>
    </location>
</feature>
<evidence type="ECO:0000313" key="3">
    <source>
        <dbReference type="Proteomes" id="UP000693970"/>
    </source>
</evidence>
<dbReference type="EMBL" id="JAGRRH010000016">
    <property type="protein sequence ID" value="KAG7354550.1"/>
    <property type="molecule type" value="Genomic_DNA"/>
</dbReference>
<evidence type="ECO:0008006" key="4">
    <source>
        <dbReference type="Google" id="ProtNLM"/>
    </source>
</evidence>
<dbReference type="Proteomes" id="UP000693970">
    <property type="component" value="Unassembled WGS sequence"/>
</dbReference>
<dbReference type="AlphaFoldDB" id="A0A9K3PNW8"/>
<gene>
    <name evidence="2" type="ORF">IV203_003906</name>
</gene>
<name>A0A9K3PNW8_9STRA</name>